<dbReference type="Pfam" id="PF02585">
    <property type="entry name" value="PIG-L"/>
    <property type="match status" value="1"/>
</dbReference>
<comment type="caution">
    <text evidence="1">The sequence shown here is derived from an EMBL/GenBank/DDBJ whole genome shotgun (WGS) entry which is preliminary data.</text>
</comment>
<evidence type="ECO:0000313" key="2">
    <source>
        <dbReference type="Proteomes" id="UP000614410"/>
    </source>
</evidence>
<organism evidence="1 2">
    <name type="scientific">Candidatus Amunia macphersoniae</name>
    <dbReference type="NCBI Taxonomy" id="3127014"/>
    <lineage>
        <taxon>Bacteria</taxon>
        <taxon>Bacillati</taxon>
        <taxon>Candidatus Dormiibacterota</taxon>
        <taxon>Candidatus Dormibacteria</taxon>
        <taxon>Candidatus Aeolococcales</taxon>
        <taxon>Candidatus Aeolococcaceae</taxon>
        <taxon>Candidatus Amunia</taxon>
    </lineage>
</organism>
<sequence length="292" mass="31927">MAEELRLMSVHAHADDETITMGGLLASCADRGILTCNVCCTDGKLATIVAADMPEETTRPHLAEIRQQELRAACEILGVTEVHFLGYGDSGMWGEDTNQLPDGFWKADIDEAVGRLVTHIRRFQPQVVVTYDGVGGYGHPDHIQTHRVTMLAVEAAHQKALYPQAGEPWRVQKLYYTALPLSFLKKASEMAQAAGMDPPFGIENPEDLPFVTPDAWVTTTVDIRAGVPRKRAALVAHHSQIAPDWPMLAVPEEVTIEHFGTEAFQLVISRTPPSLPETDVFAGIEAPTALTV</sequence>
<dbReference type="PROSITE" id="PS51257">
    <property type="entry name" value="PROKAR_LIPOPROTEIN"/>
    <property type="match status" value="1"/>
</dbReference>
<evidence type="ECO:0000313" key="1">
    <source>
        <dbReference type="EMBL" id="MBJ7609748.1"/>
    </source>
</evidence>
<reference evidence="1 2" key="1">
    <citation type="submission" date="2020-10" db="EMBL/GenBank/DDBJ databases">
        <title>Ca. Dormibacterota MAGs.</title>
        <authorList>
            <person name="Montgomery K."/>
        </authorList>
    </citation>
    <scope>NUCLEOTIDE SEQUENCE [LARGE SCALE GENOMIC DNA]</scope>
    <source>
        <strain evidence="1">Mitchell_Peninsula_5</strain>
    </source>
</reference>
<dbReference type="Gene3D" id="3.40.50.10320">
    <property type="entry name" value="LmbE-like"/>
    <property type="match status" value="1"/>
</dbReference>
<dbReference type="PANTHER" id="PTHR12993:SF11">
    <property type="entry name" value="N-ACETYLGLUCOSAMINYL-PHOSPHATIDYLINOSITOL DE-N-ACETYLASE"/>
    <property type="match status" value="1"/>
</dbReference>
<gene>
    <name evidence="1" type="ORF">JF887_10035</name>
</gene>
<dbReference type="InterPro" id="IPR003737">
    <property type="entry name" value="GlcNAc_PI_deacetylase-related"/>
</dbReference>
<name>A0A934KEB3_9BACT</name>
<proteinExistence type="predicted"/>
<dbReference type="Proteomes" id="UP000614410">
    <property type="component" value="Unassembled WGS sequence"/>
</dbReference>
<dbReference type="GO" id="GO:0016811">
    <property type="term" value="F:hydrolase activity, acting on carbon-nitrogen (but not peptide) bonds, in linear amides"/>
    <property type="evidence" value="ECO:0007669"/>
    <property type="project" value="TreeGrafter"/>
</dbReference>
<dbReference type="SUPFAM" id="SSF102588">
    <property type="entry name" value="LmbE-like"/>
    <property type="match status" value="1"/>
</dbReference>
<dbReference type="PANTHER" id="PTHR12993">
    <property type="entry name" value="N-ACETYLGLUCOSAMINYL-PHOSPHATIDYLINOSITOL DE-N-ACETYLASE-RELATED"/>
    <property type="match status" value="1"/>
</dbReference>
<dbReference type="AlphaFoldDB" id="A0A934KEB3"/>
<dbReference type="InterPro" id="IPR024078">
    <property type="entry name" value="LmbE-like_dom_sf"/>
</dbReference>
<protein>
    <submittedName>
        <fullName evidence="1">PIG-L family deacetylase</fullName>
    </submittedName>
</protein>
<dbReference type="EMBL" id="JAEKNN010000051">
    <property type="protein sequence ID" value="MBJ7609748.1"/>
    <property type="molecule type" value="Genomic_DNA"/>
</dbReference>
<accession>A0A934KEB3</accession>